<feature type="domain" description="PA14" evidence="10">
    <location>
        <begin position="88"/>
        <end position="241"/>
    </location>
</feature>
<organism evidence="11 12">
    <name type="scientific">Actinia tenebrosa</name>
    <name type="common">Australian red waratah sea anemone</name>
    <dbReference type="NCBI Taxonomy" id="6105"/>
    <lineage>
        <taxon>Eukaryota</taxon>
        <taxon>Metazoa</taxon>
        <taxon>Cnidaria</taxon>
        <taxon>Anthozoa</taxon>
        <taxon>Hexacorallia</taxon>
        <taxon>Actiniaria</taxon>
        <taxon>Actiniidae</taxon>
        <taxon>Actinia</taxon>
    </lineage>
</organism>
<dbReference type="InterPro" id="IPR008428">
    <property type="entry name" value="Chond_GalNAc"/>
</dbReference>
<dbReference type="PROSITE" id="PS51820">
    <property type="entry name" value="PA14"/>
    <property type="match status" value="1"/>
</dbReference>
<dbReference type="InterPro" id="IPR051227">
    <property type="entry name" value="CS_glycosyltransferase"/>
</dbReference>
<dbReference type="InParanoid" id="A0A6P8IQJ9"/>
<dbReference type="GO" id="GO:0008376">
    <property type="term" value="F:acetylgalactosaminyltransferase activity"/>
    <property type="evidence" value="ECO:0007669"/>
    <property type="project" value="InterPro"/>
</dbReference>
<evidence type="ECO:0000256" key="1">
    <source>
        <dbReference type="ARBA" id="ARBA00004447"/>
    </source>
</evidence>
<keyword evidence="11" id="KW-1185">Reference proteome</keyword>
<dbReference type="SUPFAM" id="SSF53448">
    <property type="entry name" value="Nucleotide-diphospho-sugar transferases"/>
    <property type="match status" value="1"/>
</dbReference>
<dbReference type="AlphaFoldDB" id="A0A6P8IQJ9"/>
<reference evidence="12" key="1">
    <citation type="submission" date="2025-08" db="UniProtKB">
        <authorList>
            <consortium name="RefSeq"/>
        </authorList>
    </citation>
    <scope>IDENTIFICATION</scope>
    <source>
        <tissue evidence="12">Tentacle</tissue>
    </source>
</reference>
<proteinExistence type="inferred from homology"/>
<keyword evidence="6" id="KW-1133">Transmembrane helix</keyword>
<sequence>MFRIVVNRCRRKTTVLFLLLAGILILVRNIAQRKRREEEIPTIAVLISQRGHPHIPHYISSKHLYNYTETLRIQTLRKTGVFASVNSGRAEQINIHLWFNLCGSDLRTLLYFPCFPNVPSARKLYPSLEIKNLGESYGKRVFGFIVAPESTGVLFRLKASGTAEFWLSSDKNPQNCRRILQIASPQGTDFLISDEFIELKRSNFYYFEILHKHGGSREKDFISLEWKFGEKNNFQQISAKYFHGYQDDLHIAGDVVNPKSFPLAGLKIHRKNISERAKVANEIYHREDIYQLPFFPQQLIKDLFPKCPYKPKYLIKRKLERYGSKWENIYSSLYPSDNSNVTESNGFVTFGNDVLGESEALKVVDMVKKQFVDKGLRDYELQNIINIESKHYRYLVELQFRNIKTEKSFQFSEYLYLPERSSSLCYPEGFSWNKTSMVNFLVTSGHNQARWVYHFINNMDKIYKETKDVNFNIIINDFLSPHADLKQALESSSLPNYMLLTTSGRFHKTLGLQQAANAVTDPLGIVVILDLHLDVPAYFVDDVRKHTVLGLQAYSPVLARLECGSNAVVKMGSYWEFHGYGMVGIYKKDWDKFGGMNIEEFKYKWGGEDIEMYDRILMAGYEADRKKIVGLHHYFHSKKALLVTSQ</sequence>
<dbReference type="GO" id="GO:0032580">
    <property type="term" value="C:Golgi cisterna membrane"/>
    <property type="evidence" value="ECO:0007669"/>
    <property type="project" value="UniProtKB-SubCell"/>
</dbReference>
<keyword evidence="5 9" id="KW-0735">Signal-anchor</keyword>
<dbReference type="Pfam" id="PF05679">
    <property type="entry name" value="CHGN"/>
    <property type="match status" value="1"/>
</dbReference>
<evidence type="ECO:0000256" key="2">
    <source>
        <dbReference type="ARBA" id="ARBA00009239"/>
    </source>
</evidence>
<evidence type="ECO:0000313" key="12">
    <source>
        <dbReference type="RefSeq" id="XP_031569204.1"/>
    </source>
</evidence>
<name>A0A6P8IQJ9_ACTTE</name>
<keyword evidence="3 9" id="KW-0808">Transferase</keyword>
<accession>A0A6P8IQJ9</accession>
<evidence type="ECO:0000259" key="10">
    <source>
        <dbReference type="PROSITE" id="PS51820"/>
    </source>
</evidence>
<evidence type="ECO:0000256" key="9">
    <source>
        <dbReference type="RuleBase" id="RU364016"/>
    </source>
</evidence>
<keyword evidence="8" id="KW-0472">Membrane</keyword>
<evidence type="ECO:0000256" key="8">
    <source>
        <dbReference type="ARBA" id="ARBA00023136"/>
    </source>
</evidence>
<comment type="similarity">
    <text evidence="2 9">Belongs to the chondroitin N-acetylgalactosaminyltransferase family.</text>
</comment>
<dbReference type="InterPro" id="IPR029044">
    <property type="entry name" value="Nucleotide-diphossugar_trans"/>
</dbReference>
<dbReference type="Proteomes" id="UP000515163">
    <property type="component" value="Unplaced"/>
</dbReference>
<dbReference type="KEGG" id="aten:116303752"/>
<keyword evidence="7 9" id="KW-0333">Golgi apparatus</keyword>
<dbReference type="RefSeq" id="XP_031569204.1">
    <property type="nucleotide sequence ID" value="XM_031713344.1"/>
</dbReference>
<keyword evidence="4" id="KW-0812">Transmembrane</keyword>
<dbReference type="PANTHER" id="PTHR12369:SF5">
    <property type="entry name" value="HEXOSYLTRANSFERASE"/>
    <property type="match status" value="1"/>
</dbReference>
<evidence type="ECO:0000256" key="6">
    <source>
        <dbReference type="ARBA" id="ARBA00022989"/>
    </source>
</evidence>
<dbReference type="Gene3D" id="3.90.550.10">
    <property type="entry name" value="Spore Coat Polysaccharide Biosynthesis Protein SpsA, Chain A"/>
    <property type="match status" value="1"/>
</dbReference>
<evidence type="ECO:0000256" key="3">
    <source>
        <dbReference type="ARBA" id="ARBA00022679"/>
    </source>
</evidence>
<dbReference type="OrthoDB" id="5971499at2759"/>
<protein>
    <recommendedName>
        <fullName evidence="9">Hexosyltransferase</fullName>
        <ecNumber evidence="9">2.4.1.-</ecNumber>
    </recommendedName>
</protein>
<dbReference type="InterPro" id="IPR037524">
    <property type="entry name" value="PA14/GLEYA"/>
</dbReference>
<gene>
    <name evidence="12" type="primary">LOC116303752</name>
</gene>
<evidence type="ECO:0000313" key="11">
    <source>
        <dbReference type="Proteomes" id="UP000515163"/>
    </source>
</evidence>
<evidence type="ECO:0000256" key="5">
    <source>
        <dbReference type="ARBA" id="ARBA00022968"/>
    </source>
</evidence>
<evidence type="ECO:0000256" key="4">
    <source>
        <dbReference type="ARBA" id="ARBA00022692"/>
    </source>
</evidence>
<dbReference type="GeneID" id="116303752"/>
<dbReference type="EC" id="2.4.1.-" evidence="9"/>
<comment type="subcellular location">
    <subcellularLocation>
        <location evidence="1 9">Golgi apparatus</location>
        <location evidence="1 9">Golgi stack membrane</location>
        <topology evidence="1 9">Single-pass type II membrane protein</topology>
    </subcellularLocation>
</comment>
<evidence type="ECO:0000256" key="7">
    <source>
        <dbReference type="ARBA" id="ARBA00023034"/>
    </source>
</evidence>
<dbReference type="PANTHER" id="PTHR12369">
    <property type="entry name" value="CHONDROITIN SYNTHASE"/>
    <property type="match status" value="1"/>
</dbReference>